<dbReference type="EMBL" id="CP009808">
    <property type="protein sequence ID" value="ATZ48975.1"/>
    <property type="molecule type" value="Genomic_DNA"/>
</dbReference>
<dbReference type="RefSeq" id="XP_024548186.1">
    <property type="nucleotide sequence ID" value="XM_024692411.1"/>
</dbReference>
<organism evidence="2 3">
    <name type="scientific">Botryotinia fuckeliana (strain B05.10)</name>
    <name type="common">Noble rot fungus</name>
    <name type="synonym">Botrytis cinerea</name>
    <dbReference type="NCBI Taxonomy" id="332648"/>
    <lineage>
        <taxon>Eukaryota</taxon>
        <taxon>Fungi</taxon>
        <taxon>Dikarya</taxon>
        <taxon>Ascomycota</taxon>
        <taxon>Pezizomycotina</taxon>
        <taxon>Leotiomycetes</taxon>
        <taxon>Helotiales</taxon>
        <taxon>Sclerotiniaceae</taxon>
        <taxon>Botrytis</taxon>
    </lineage>
</organism>
<name>A0A384JED7_BOTFB</name>
<sequence length="163" mass="19075">MNNRNMIKAEPGQRQQMRPEDRNELLRWCRHLLGNIDIFVHRYNESMTAYITTGEKIYINYINEERDLVTSAIDEIKLKQQEHPEELDGLVLQAVALFEESIGVGLSLEERMEKYKLESNSLKTKIRNLLGQRSENAPRYTTEEIESSERKGVHLGQPRMGRD</sequence>
<reference evidence="2 3" key="3">
    <citation type="journal article" date="2017" name="Mol. Plant Pathol.">
        <title>A gapless genome sequence of the fungus Botrytis cinerea.</title>
        <authorList>
            <person name="Van Kan J.A."/>
            <person name="Stassen J.H."/>
            <person name="Mosbach A."/>
            <person name="Van Der Lee T.A."/>
            <person name="Faino L."/>
            <person name="Farmer A.D."/>
            <person name="Papasotiriou D.G."/>
            <person name="Zhou S."/>
            <person name="Seidl M.F."/>
            <person name="Cottam E."/>
            <person name="Edel D."/>
            <person name="Hahn M."/>
            <person name="Schwartz D.C."/>
            <person name="Dietrich R.A."/>
            <person name="Widdison S."/>
            <person name="Scalliet G."/>
        </authorList>
    </citation>
    <scope>NUCLEOTIDE SEQUENCE [LARGE SCALE GENOMIC DNA]</scope>
    <source>
        <strain evidence="2 3">B05.10</strain>
    </source>
</reference>
<evidence type="ECO:0000313" key="3">
    <source>
        <dbReference type="Proteomes" id="UP000001798"/>
    </source>
</evidence>
<feature type="region of interest" description="Disordered" evidence="1">
    <location>
        <begin position="133"/>
        <end position="163"/>
    </location>
</feature>
<dbReference type="KEGG" id="bfu:BCIN_04g01820"/>
<accession>A0A384JED7</accession>
<dbReference type="VEuPathDB" id="FungiDB:Bcin04g01820"/>
<evidence type="ECO:0000256" key="1">
    <source>
        <dbReference type="SAM" id="MobiDB-lite"/>
    </source>
</evidence>
<reference evidence="2 3" key="1">
    <citation type="journal article" date="2011" name="PLoS Genet.">
        <title>Genomic analysis of the necrotrophic fungal pathogens Sclerotinia sclerotiorum and Botrytis cinerea.</title>
        <authorList>
            <person name="Amselem J."/>
            <person name="Cuomo C.A."/>
            <person name="van Kan J.A."/>
            <person name="Viaud M."/>
            <person name="Benito E.P."/>
            <person name="Couloux A."/>
            <person name="Coutinho P.M."/>
            <person name="de Vries R.P."/>
            <person name="Dyer P.S."/>
            <person name="Fillinger S."/>
            <person name="Fournier E."/>
            <person name="Gout L."/>
            <person name="Hahn M."/>
            <person name="Kohn L."/>
            <person name="Lapalu N."/>
            <person name="Plummer K.M."/>
            <person name="Pradier J.M."/>
            <person name="Quevillon E."/>
            <person name="Sharon A."/>
            <person name="Simon A."/>
            <person name="ten Have A."/>
            <person name="Tudzynski B."/>
            <person name="Tudzynski P."/>
            <person name="Wincker P."/>
            <person name="Andrew M."/>
            <person name="Anthouard V."/>
            <person name="Beever R.E."/>
            <person name="Beffa R."/>
            <person name="Benoit I."/>
            <person name="Bouzid O."/>
            <person name="Brault B."/>
            <person name="Chen Z."/>
            <person name="Choquer M."/>
            <person name="Collemare J."/>
            <person name="Cotton P."/>
            <person name="Danchin E.G."/>
            <person name="Da Silva C."/>
            <person name="Gautier A."/>
            <person name="Giraud C."/>
            <person name="Giraud T."/>
            <person name="Gonzalez C."/>
            <person name="Grossetete S."/>
            <person name="Guldener U."/>
            <person name="Henrissat B."/>
            <person name="Howlett B.J."/>
            <person name="Kodira C."/>
            <person name="Kretschmer M."/>
            <person name="Lappartient A."/>
            <person name="Leroch M."/>
            <person name="Levis C."/>
            <person name="Mauceli E."/>
            <person name="Neuveglise C."/>
            <person name="Oeser B."/>
            <person name="Pearson M."/>
            <person name="Poulain J."/>
            <person name="Poussereau N."/>
            <person name="Quesneville H."/>
            <person name="Rascle C."/>
            <person name="Schumacher J."/>
            <person name="Segurens B."/>
            <person name="Sexton A."/>
            <person name="Silva E."/>
            <person name="Sirven C."/>
            <person name="Soanes D.M."/>
            <person name="Talbot N.J."/>
            <person name="Templeton M."/>
            <person name="Yandava C."/>
            <person name="Yarden O."/>
            <person name="Zeng Q."/>
            <person name="Rollins J.A."/>
            <person name="Lebrun M.H."/>
            <person name="Dickman M."/>
        </authorList>
    </citation>
    <scope>NUCLEOTIDE SEQUENCE [LARGE SCALE GENOMIC DNA]</scope>
    <source>
        <strain evidence="2 3">B05.10</strain>
    </source>
</reference>
<protein>
    <submittedName>
        <fullName evidence="2">Uncharacterized protein</fullName>
    </submittedName>
</protein>
<reference evidence="2 3" key="2">
    <citation type="journal article" date="2012" name="Eukaryot. Cell">
        <title>Genome update of Botrytis cinerea strains B05.10 and T4.</title>
        <authorList>
            <person name="Staats M."/>
            <person name="van Kan J.A."/>
        </authorList>
    </citation>
    <scope>NUCLEOTIDE SEQUENCE [LARGE SCALE GENOMIC DNA]</scope>
    <source>
        <strain evidence="2 3">B05.10</strain>
    </source>
</reference>
<proteinExistence type="predicted"/>
<dbReference type="Proteomes" id="UP000001798">
    <property type="component" value="Chromosome 4"/>
</dbReference>
<evidence type="ECO:0000313" key="2">
    <source>
        <dbReference type="EMBL" id="ATZ48975.1"/>
    </source>
</evidence>
<keyword evidence="3" id="KW-1185">Reference proteome</keyword>
<dbReference type="OrthoDB" id="3519348at2759"/>
<gene>
    <name evidence="2" type="ORF">BCIN_04g01820</name>
</gene>
<dbReference type="GeneID" id="5427168"/>
<dbReference type="AlphaFoldDB" id="A0A384JED7"/>